<evidence type="ECO:0000313" key="4">
    <source>
        <dbReference type="Proteomes" id="UP000078503"/>
    </source>
</evidence>
<dbReference type="EMBL" id="LVHF01000029">
    <property type="protein sequence ID" value="OAN13323.1"/>
    <property type="molecule type" value="Genomic_DNA"/>
</dbReference>
<evidence type="ECO:0000313" key="3">
    <source>
        <dbReference type="EMBL" id="OAN13323.1"/>
    </source>
</evidence>
<dbReference type="InterPro" id="IPR011146">
    <property type="entry name" value="HIT-like"/>
</dbReference>
<evidence type="ECO:0000256" key="1">
    <source>
        <dbReference type="PROSITE-ProRule" id="PRU00464"/>
    </source>
</evidence>
<dbReference type="GO" id="GO:0003824">
    <property type="term" value="F:catalytic activity"/>
    <property type="evidence" value="ECO:0007669"/>
    <property type="project" value="InterPro"/>
</dbReference>
<organism evidence="3 4">
    <name type="scientific">Photobacterium jeanii</name>
    <dbReference type="NCBI Taxonomy" id="858640"/>
    <lineage>
        <taxon>Bacteria</taxon>
        <taxon>Pseudomonadati</taxon>
        <taxon>Pseudomonadota</taxon>
        <taxon>Gammaproteobacteria</taxon>
        <taxon>Vibrionales</taxon>
        <taxon>Vibrionaceae</taxon>
        <taxon>Photobacterium</taxon>
    </lineage>
</organism>
<gene>
    <name evidence="3" type="ORF">A3K86_16865</name>
</gene>
<dbReference type="SUPFAM" id="SSF54197">
    <property type="entry name" value="HIT-like"/>
    <property type="match status" value="1"/>
</dbReference>
<comment type="caution">
    <text evidence="1">Lacks conserved residue(s) required for the propagation of feature annotation.</text>
</comment>
<sequence length="150" mass="16894">MNTTILETEYFTVSQCNDCDLPGYLIVMYKDHLRELSELPHEAKCQLGVLLSEVESSITKVLAPEKVYCCKFGEAASIIHFHLFPRTVLLSKSFLSIYPEQQGLIHGPLLFDWARDYYKVKVGCFSPNTIAAFNKIKAILSSVGITKASR</sequence>
<protein>
    <recommendedName>
        <fullName evidence="2">HIT domain-containing protein</fullName>
    </recommendedName>
</protein>
<proteinExistence type="predicted"/>
<dbReference type="InterPro" id="IPR036265">
    <property type="entry name" value="HIT-like_sf"/>
</dbReference>
<dbReference type="OrthoDB" id="8592405at2"/>
<dbReference type="STRING" id="858640.A3K86_16865"/>
<evidence type="ECO:0000259" key="2">
    <source>
        <dbReference type="PROSITE" id="PS51084"/>
    </source>
</evidence>
<dbReference type="Gene3D" id="3.30.428.10">
    <property type="entry name" value="HIT-like"/>
    <property type="match status" value="1"/>
</dbReference>
<dbReference type="PROSITE" id="PS51084">
    <property type="entry name" value="HIT_2"/>
    <property type="match status" value="1"/>
</dbReference>
<reference evidence="3 4" key="1">
    <citation type="submission" date="2016-03" db="EMBL/GenBank/DDBJ databases">
        <title>Photobacterium proteolyticum sp. nov. a protease producing bacterium isolated from ocean sediments of Laizhou Bay.</title>
        <authorList>
            <person name="Li Y."/>
        </authorList>
    </citation>
    <scope>NUCLEOTIDE SEQUENCE [LARGE SCALE GENOMIC DNA]</scope>
    <source>
        <strain evidence="3 4">R-40508</strain>
    </source>
</reference>
<comment type="caution">
    <text evidence="3">The sequence shown here is derived from an EMBL/GenBank/DDBJ whole genome shotgun (WGS) entry which is preliminary data.</text>
</comment>
<dbReference type="RefSeq" id="WP_068333802.1">
    <property type="nucleotide sequence ID" value="NZ_LVHF01000029.1"/>
</dbReference>
<keyword evidence="4" id="KW-1185">Reference proteome</keyword>
<accession>A0A178K9J5</accession>
<name>A0A178K9J5_9GAMM</name>
<dbReference type="Proteomes" id="UP000078503">
    <property type="component" value="Unassembled WGS sequence"/>
</dbReference>
<dbReference type="Pfam" id="PF01230">
    <property type="entry name" value="HIT"/>
    <property type="match status" value="1"/>
</dbReference>
<feature type="domain" description="HIT" evidence="2">
    <location>
        <begin position="1"/>
        <end position="94"/>
    </location>
</feature>
<dbReference type="AlphaFoldDB" id="A0A178K9J5"/>